<accession>A0A078AMC6</accession>
<evidence type="ECO:0000256" key="1">
    <source>
        <dbReference type="ARBA" id="ARBA00001947"/>
    </source>
</evidence>
<dbReference type="InterPro" id="IPR043140">
    <property type="entry name" value="Ribosomal_uS14_sf"/>
</dbReference>
<evidence type="ECO:0000256" key="5">
    <source>
        <dbReference type="ARBA" id="ARBA00023274"/>
    </source>
</evidence>
<dbReference type="GO" id="GO:0008270">
    <property type="term" value="F:zinc ion binding"/>
    <property type="evidence" value="ECO:0007669"/>
    <property type="project" value="InterPro"/>
</dbReference>
<evidence type="ECO:0000256" key="4">
    <source>
        <dbReference type="ARBA" id="ARBA00022980"/>
    </source>
</evidence>
<dbReference type="OMA" id="HCFREIA"/>
<dbReference type="FunCoup" id="A0A078AMC6">
    <property type="interactions" value="303"/>
</dbReference>
<dbReference type="Pfam" id="PF00253">
    <property type="entry name" value="Ribosomal_S14"/>
    <property type="match status" value="1"/>
</dbReference>
<keyword evidence="5" id="KW-0687">Ribonucleoprotein</keyword>
<dbReference type="OrthoDB" id="287135at2759"/>
<gene>
    <name evidence="6" type="primary">Contig11303.g12077</name>
    <name evidence="6" type="ORF">STYLEM_12372</name>
</gene>
<dbReference type="InterPro" id="IPR039744">
    <property type="entry name" value="RIbosomal_uS14_euk_arc"/>
</dbReference>
<evidence type="ECO:0000313" key="7">
    <source>
        <dbReference type="Proteomes" id="UP000039865"/>
    </source>
</evidence>
<dbReference type="GO" id="GO:0003735">
    <property type="term" value="F:structural constituent of ribosome"/>
    <property type="evidence" value="ECO:0007669"/>
    <property type="project" value="InterPro"/>
</dbReference>
<dbReference type="EMBL" id="CCKQ01011757">
    <property type="protein sequence ID" value="CDW83329.1"/>
    <property type="molecule type" value="Genomic_DNA"/>
</dbReference>
<evidence type="ECO:0000313" key="6">
    <source>
        <dbReference type="EMBL" id="CDW83329.1"/>
    </source>
</evidence>
<dbReference type="InterPro" id="IPR001209">
    <property type="entry name" value="Ribosomal_uS14"/>
</dbReference>
<reference evidence="6 7" key="1">
    <citation type="submission" date="2014-06" db="EMBL/GenBank/DDBJ databases">
        <authorList>
            <person name="Swart Estienne"/>
        </authorList>
    </citation>
    <scope>NUCLEOTIDE SEQUENCE [LARGE SCALE GENOMIC DNA]</scope>
    <source>
        <strain evidence="6 7">130c</strain>
    </source>
</reference>
<sequence>MPNQLHSHPRKYGKDSRACRVCNNTHGLIRKYSLMVCRRCFRENANMIGFYKYR</sequence>
<dbReference type="PANTHER" id="PTHR12010">
    <property type="entry name" value="40S RIBOSOMAL PROTEIN S29"/>
    <property type="match status" value="1"/>
</dbReference>
<dbReference type="PROSITE" id="PS00527">
    <property type="entry name" value="RIBOSOMAL_S14"/>
    <property type="match status" value="1"/>
</dbReference>
<keyword evidence="7" id="KW-1185">Reference proteome</keyword>
<comment type="cofactor">
    <cofactor evidence="1">
        <name>Zn(2+)</name>
        <dbReference type="ChEBI" id="CHEBI:29105"/>
    </cofactor>
</comment>
<keyword evidence="4 6" id="KW-0689">Ribosomal protein</keyword>
<dbReference type="InterPro" id="IPR018271">
    <property type="entry name" value="Ribosomal_uS14_CS"/>
</dbReference>
<organism evidence="6 7">
    <name type="scientific">Stylonychia lemnae</name>
    <name type="common">Ciliate</name>
    <dbReference type="NCBI Taxonomy" id="5949"/>
    <lineage>
        <taxon>Eukaryota</taxon>
        <taxon>Sar</taxon>
        <taxon>Alveolata</taxon>
        <taxon>Ciliophora</taxon>
        <taxon>Intramacronucleata</taxon>
        <taxon>Spirotrichea</taxon>
        <taxon>Stichotrichia</taxon>
        <taxon>Sporadotrichida</taxon>
        <taxon>Oxytrichidae</taxon>
        <taxon>Stylonychinae</taxon>
        <taxon>Stylonychia</taxon>
    </lineage>
</organism>
<dbReference type="NCBIfam" id="NF004424">
    <property type="entry name" value="PRK05766.1"/>
    <property type="match status" value="1"/>
</dbReference>
<dbReference type="Gene3D" id="4.10.830.10">
    <property type="entry name" value="30s Ribosomal Protein S14, Chain N"/>
    <property type="match status" value="1"/>
</dbReference>
<comment type="similarity">
    <text evidence="2">Belongs to the universal ribosomal protein uS14 family.</text>
</comment>
<keyword evidence="3" id="KW-0862">Zinc</keyword>
<dbReference type="InParanoid" id="A0A078AMC6"/>
<dbReference type="AlphaFoldDB" id="A0A078AMC6"/>
<dbReference type="GO" id="GO:0002181">
    <property type="term" value="P:cytoplasmic translation"/>
    <property type="evidence" value="ECO:0007669"/>
    <property type="project" value="TreeGrafter"/>
</dbReference>
<dbReference type="FunFam" id="4.10.830.10:FF:000002">
    <property type="entry name" value="40S ribosomal protein S29"/>
    <property type="match status" value="1"/>
</dbReference>
<protein>
    <submittedName>
        <fullName evidence="6">40s ribosomal protein s29-like</fullName>
    </submittedName>
</protein>
<name>A0A078AMC6_STYLE</name>
<evidence type="ECO:0000256" key="2">
    <source>
        <dbReference type="ARBA" id="ARBA00009083"/>
    </source>
</evidence>
<dbReference type="GO" id="GO:0022627">
    <property type="term" value="C:cytosolic small ribosomal subunit"/>
    <property type="evidence" value="ECO:0007669"/>
    <property type="project" value="TreeGrafter"/>
</dbReference>
<proteinExistence type="inferred from homology"/>
<dbReference type="PANTHER" id="PTHR12010:SF2">
    <property type="entry name" value="40S RIBOSOMAL PROTEIN S29"/>
    <property type="match status" value="1"/>
</dbReference>
<evidence type="ECO:0000256" key="3">
    <source>
        <dbReference type="ARBA" id="ARBA00022833"/>
    </source>
</evidence>
<dbReference type="Proteomes" id="UP000039865">
    <property type="component" value="Unassembled WGS sequence"/>
</dbReference>